<evidence type="ECO:0000256" key="4">
    <source>
        <dbReference type="ARBA" id="ARBA00022475"/>
    </source>
</evidence>
<dbReference type="SUPFAM" id="SSF161098">
    <property type="entry name" value="MetI-like"/>
    <property type="match status" value="1"/>
</dbReference>
<feature type="transmembrane region" description="Helical" evidence="8">
    <location>
        <begin position="103"/>
        <end position="123"/>
    </location>
</feature>
<keyword evidence="6 8" id="KW-1133">Transmembrane helix</keyword>
<keyword evidence="3 8" id="KW-0813">Transport</keyword>
<dbReference type="GO" id="GO:0055085">
    <property type="term" value="P:transmembrane transport"/>
    <property type="evidence" value="ECO:0007669"/>
    <property type="project" value="InterPro"/>
</dbReference>
<feature type="transmembrane region" description="Helical" evidence="8">
    <location>
        <begin position="156"/>
        <end position="177"/>
    </location>
</feature>
<dbReference type="PROSITE" id="PS50928">
    <property type="entry name" value="ABC_TM1"/>
    <property type="match status" value="1"/>
</dbReference>
<evidence type="ECO:0000256" key="1">
    <source>
        <dbReference type="ARBA" id="ARBA00004651"/>
    </source>
</evidence>
<evidence type="ECO:0000256" key="7">
    <source>
        <dbReference type="ARBA" id="ARBA00023136"/>
    </source>
</evidence>
<dbReference type="AlphaFoldDB" id="A0A9D0YX34"/>
<dbReference type="Proteomes" id="UP000886819">
    <property type="component" value="Unassembled WGS sequence"/>
</dbReference>
<keyword evidence="4" id="KW-1003">Cell membrane</keyword>
<dbReference type="CDD" id="cd06261">
    <property type="entry name" value="TM_PBP2"/>
    <property type="match status" value="1"/>
</dbReference>
<dbReference type="GO" id="GO:0005886">
    <property type="term" value="C:plasma membrane"/>
    <property type="evidence" value="ECO:0007669"/>
    <property type="project" value="UniProtKB-SubCell"/>
</dbReference>
<organism evidence="10 11">
    <name type="scientific">Candidatus Avichristensenella intestinipullorum</name>
    <dbReference type="NCBI Taxonomy" id="2840693"/>
    <lineage>
        <taxon>Bacteria</taxon>
        <taxon>Bacillati</taxon>
        <taxon>Bacillota</taxon>
        <taxon>Clostridia</taxon>
        <taxon>Candidatus Avichristensenella</taxon>
    </lineage>
</organism>
<feature type="domain" description="ABC transmembrane type-1" evidence="9">
    <location>
        <begin position="69"/>
        <end position="277"/>
    </location>
</feature>
<evidence type="ECO:0000256" key="8">
    <source>
        <dbReference type="RuleBase" id="RU363032"/>
    </source>
</evidence>
<evidence type="ECO:0000256" key="6">
    <source>
        <dbReference type="ARBA" id="ARBA00022989"/>
    </source>
</evidence>
<evidence type="ECO:0000259" key="9">
    <source>
        <dbReference type="PROSITE" id="PS50928"/>
    </source>
</evidence>
<feature type="transmembrane region" description="Helical" evidence="8">
    <location>
        <begin position="256"/>
        <end position="275"/>
    </location>
</feature>
<name>A0A9D0YX34_9FIRM</name>
<evidence type="ECO:0000256" key="5">
    <source>
        <dbReference type="ARBA" id="ARBA00022692"/>
    </source>
</evidence>
<dbReference type="Pfam" id="PF00528">
    <property type="entry name" value="BPD_transp_1"/>
    <property type="match status" value="1"/>
</dbReference>
<sequence length="285" mass="31630">MTRPLEKTRRRRTLLCLPLYVWTVTFVLLPLVYVAGVSFCERDASWGVTSVLTLENYRALLEPTYLLVFGESLLTALLSTALALLLGYPFAYGMARSSPRRRLMLMVLVVVPFWTSALVRTYGWMILLRANGPINAALQALGWIERPLKLLYNNGAVLLGLVYTLLPFMILPCFTALERMDWSTVEAARDLGATPWHAFYTVTLPLTRSGIMSGITLTFVPSMGIFYIAELLGGSKSVLLGNLIQEQLLRARNTPFGAALAMALLGFTALVLWGQRRAGGETSLF</sequence>
<accession>A0A9D0YX34</accession>
<dbReference type="InterPro" id="IPR035906">
    <property type="entry name" value="MetI-like_sf"/>
</dbReference>
<evidence type="ECO:0000256" key="2">
    <source>
        <dbReference type="ARBA" id="ARBA00007069"/>
    </source>
</evidence>
<evidence type="ECO:0000256" key="3">
    <source>
        <dbReference type="ARBA" id="ARBA00022448"/>
    </source>
</evidence>
<dbReference type="Gene3D" id="1.10.3720.10">
    <property type="entry name" value="MetI-like"/>
    <property type="match status" value="1"/>
</dbReference>
<keyword evidence="7 8" id="KW-0472">Membrane</keyword>
<dbReference type="PANTHER" id="PTHR42929">
    <property type="entry name" value="INNER MEMBRANE ABC TRANSPORTER PERMEASE PROTEIN YDCU-RELATED-RELATED"/>
    <property type="match status" value="1"/>
</dbReference>
<keyword evidence="5 8" id="KW-0812">Transmembrane</keyword>
<evidence type="ECO:0000313" key="10">
    <source>
        <dbReference type="EMBL" id="HIQ62460.1"/>
    </source>
</evidence>
<feature type="transmembrane region" description="Helical" evidence="8">
    <location>
        <begin position="64"/>
        <end position="91"/>
    </location>
</feature>
<dbReference type="InterPro" id="IPR000515">
    <property type="entry name" value="MetI-like"/>
</dbReference>
<proteinExistence type="inferred from homology"/>
<reference evidence="10" key="2">
    <citation type="journal article" date="2021" name="PeerJ">
        <title>Extensive microbial diversity within the chicken gut microbiome revealed by metagenomics and culture.</title>
        <authorList>
            <person name="Gilroy R."/>
            <person name="Ravi A."/>
            <person name="Getino M."/>
            <person name="Pursley I."/>
            <person name="Horton D.L."/>
            <person name="Alikhan N.F."/>
            <person name="Baker D."/>
            <person name="Gharbi K."/>
            <person name="Hall N."/>
            <person name="Watson M."/>
            <person name="Adriaenssens E.M."/>
            <person name="Foster-Nyarko E."/>
            <person name="Jarju S."/>
            <person name="Secka A."/>
            <person name="Antonio M."/>
            <person name="Oren A."/>
            <person name="Chaudhuri R.R."/>
            <person name="La Ragione R."/>
            <person name="Hildebrand F."/>
            <person name="Pallen M.J."/>
        </authorList>
    </citation>
    <scope>NUCLEOTIDE SEQUENCE</scope>
    <source>
        <strain evidence="10">ChiHile30-977</strain>
    </source>
</reference>
<gene>
    <name evidence="10" type="ORF">IAA66_02595</name>
</gene>
<reference evidence="10" key="1">
    <citation type="submission" date="2020-10" db="EMBL/GenBank/DDBJ databases">
        <authorList>
            <person name="Gilroy R."/>
        </authorList>
    </citation>
    <scope>NUCLEOTIDE SEQUENCE</scope>
    <source>
        <strain evidence="10">ChiHile30-977</strain>
    </source>
</reference>
<comment type="similarity">
    <text evidence="2">Belongs to the binding-protein-dependent transport system permease family. CysTW subfamily.</text>
</comment>
<comment type="caution">
    <text evidence="10">The sequence shown here is derived from an EMBL/GenBank/DDBJ whole genome shotgun (WGS) entry which is preliminary data.</text>
</comment>
<dbReference type="EMBL" id="DVFI01000035">
    <property type="protein sequence ID" value="HIQ62460.1"/>
    <property type="molecule type" value="Genomic_DNA"/>
</dbReference>
<comment type="subcellular location">
    <subcellularLocation>
        <location evidence="1 8">Cell membrane</location>
        <topology evidence="1 8">Multi-pass membrane protein</topology>
    </subcellularLocation>
</comment>
<dbReference type="PANTHER" id="PTHR42929:SF1">
    <property type="entry name" value="INNER MEMBRANE ABC TRANSPORTER PERMEASE PROTEIN YDCU-RELATED"/>
    <property type="match status" value="1"/>
</dbReference>
<evidence type="ECO:0000313" key="11">
    <source>
        <dbReference type="Proteomes" id="UP000886819"/>
    </source>
</evidence>
<protein>
    <submittedName>
        <fullName evidence="10">ABC transporter permease</fullName>
    </submittedName>
</protein>